<protein>
    <submittedName>
        <fullName evidence="2">Arm DNA-binding domain-containing protein</fullName>
    </submittedName>
</protein>
<dbReference type="EMBL" id="JBHSGN010000108">
    <property type="protein sequence ID" value="MFC4675621.1"/>
    <property type="molecule type" value="Genomic_DNA"/>
</dbReference>
<gene>
    <name evidence="2" type="ORF">ACFO6W_18185</name>
</gene>
<sequence length="50" mass="5646">MNAIQTTFSLLYVIRKHRLLKNGEASIYLRITVNGDGKSSERCPLVPNLN</sequence>
<evidence type="ECO:0000313" key="3">
    <source>
        <dbReference type="Proteomes" id="UP001596023"/>
    </source>
</evidence>
<keyword evidence="2" id="KW-0238">DNA-binding</keyword>
<accession>A0ABV9L0Y6</accession>
<comment type="caution">
    <text evidence="2">The sequence shown here is derived from an EMBL/GenBank/DDBJ whole genome shotgun (WGS) entry which is preliminary data.</text>
</comment>
<name>A0ABV9L0Y6_9BACT</name>
<feature type="domain" description="Arm DNA-binding" evidence="1">
    <location>
        <begin position="13"/>
        <end position="36"/>
    </location>
</feature>
<reference evidence="3" key="1">
    <citation type="journal article" date="2019" name="Int. J. Syst. Evol. Microbiol.">
        <title>The Global Catalogue of Microorganisms (GCM) 10K type strain sequencing project: providing services to taxonomists for standard genome sequencing and annotation.</title>
        <authorList>
            <consortium name="The Broad Institute Genomics Platform"/>
            <consortium name="The Broad Institute Genome Sequencing Center for Infectious Disease"/>
            <person name="Wu L."/>
            <person name="Ma J."/>
        </authorList>
    </citation>
    <scope>NUCLEOTIDE SEQUENCE [LARGE SCALE GENOMIC DNA]</scope>
    <source>
        <strain evidence="3">CCUG 66188</strain>
    </source>
</reference>
<keyword evidence="3" id="KW-1185">Reference proteome</keyword>
<dbReference type="InterPro" id="IPR035386">
    <property type="entry name" value="Arm-DNA-bind_5"/>
</dbReference>
<organism evidence="2 3">
    <name type="scientific">Dysgonomonas termitidis</name>
    <dbReference type="NCBI Taxonomy" id="1516126"/>
    <lineage>
        <taxon>Bacteria</taxon>
        <taxon>Pseudomonadati</taxon>
        <taxon>Bacteroidota</taxon>
        <taxon>Bacteroidia</taxon>
        <taxon>Bacteroidales</taxon>
        <taxon>Dysgonomonadaceae</taxon>
        <taxon>Dysgonomonas</taxon>
    </lineage>
</organism>
<proteinExistence type="predicted"/>
<evidence type="ECO:0000313" key="2">
    <source>
        <dbReference type="EMBL" id="MFC4675621.1"/>
    </source>
</evidence>
<evidence type="ECO:0000259" key="1">
    <source>
        <dbReference type="Pfam" id="PF17293"/>
    </source>
</evidence>
<dbReference type="RefSeq" id="WP_379999018.1">
    <property type="nucleotide sequence ID" value="NZ_JBHSGN010000108.1"/>
</dbReference>
<dbReference type="Pfam" id="PF17293">
    <property type="entry name" value="Arm-DNA-bind_5"/>
    <property type="match status" value="1"/>
</dbReference>
<dbReference type="GO" id="GO:0003677">
    <property type="term" value="F:DNA binding"/>
    <property type="evidence" value="ECO:0007669"/>
    <property type="project" value="UniProtKB-KW"/>
</dbReference>
<dbReference type="Proteomes" id="UP001596023">
    <property type="component" value="Unassembled WGS sequence"/>
</dbReference>